<gene>
    <name evidence="2" type="ORF">IMSHALPRED_006921</name>
</gene>
<accession>A0A8H3FS18</accession>
<name>A0A8H3FS18_9LECA</name>
<dbReference type="Proteomes" id="UP000664534">
    <property type="component" value="Unassembled WGS sequence"/>
</dbReference>
<feature type="domain" description="PD-(D/E)XK nuclease-like" evidence="1">
    <location>
        <begin position="20"/>
        <end position="255"/>
    </location>
</feature>
<sequence length="270" mass="30735">MFGNIDRLQSHKLYYDSPLTESITRDFDALIHIQKAANYCERHSSDENAWCQNVVVPLLESALHKPRFSIGKVISVQTHTINPLFSDSADSLAQKKIDYAIFIDDDSDEAHALYEALKKRVPKESQGLWTHISTANLIPLFIFEVKPDGQDKAQFQLMTGARAFLKYLQSLLNSSASKSKMKSGRKTSFLKRLPPVIGWIVHRHEWKAYVSYSIGDSEWVWVPLPSAVGNTSSKGQSIRLLRIIETLKAHFGQVYMAWLKDVLLNEEIED</sequence>
<evidence type="ECO:0000313" key="2">
    <source>
        <dbReference type="EMBL" id="CAF9926256.1"/>
    </source>
</evidence>
<dbReference type="InterPro" id="IPR046797">
    <property type="entry name" value="PDDEXK_12"/>
</dbReference>
<dbReference type="Pfam" id="PF20516">
    <property type="entry name" value="PDDEXK_12"/>
    <property type="match status" value="1"/>
</dbReference>
<organism evidence="2 3">
    <name type="scientific">Imshaugia aleurites</name>
    <dbReference type="NCBI Taxonomy" id="172621"/>
    <lineage>
        <taxon>Eukaryota</taxon>
        <taxon>Fungi</taxon>
        <taxon>Dikarya</taxon>
        <taxon>Ascomycota</taxon>
        <taxon>Pezizomycotina</taxon>
        <taxon>Lecanoromycetes</taxon>
        <taxon>OSLEUM clade</taxon>
        <taxon>Lecanoromycetidae</taxon>
        <taxon>Lecanorales</taxon>
        <taxon>Lecanorineae</taxon>
        <taxon>Parmeliaceae</taxon>
        <taxon>Imshaugia</taxon>
    </lineage>
</organism>
<evidence type="ECO:0000259" key="1">
    <source>
        <dbReference type="Pfam" id="PF20516"/>
    </source>
</evidence>
<proteinExistence type="predicted"/>
<dbReference type="OrthoDB" id="4161186at2759"/>
<reference evidence="2" key="1">
    <citation type="submission" date="2021-03" db="EMBL/GenBank/DDBJ databases">
        <authorList>
            <person name="Tagirdzhanova G."/>
        </authorList>
    </citation>
    <scope>NUCLEOTIDE SEQUENCE</scope>
</reference>
<dbReference type="AlphaFoldDB" id="A0A8H3FS18"/>
<comment type="caution">
    <text evidence="2">The sequence shown here is derived from an EMBL/GenBank/DDBJ whole genome shotgun (WGS) entry which is preliminary data.</text>
</comment>
<protein>
    <recommendedName>
        <fullName evidence="1">PD-(D/E)XK nuclease-like domain-containing protein</fullName>
    </recommendedName>
</protein>
<keyword evidence="3" id="KW-1185">Reference proteome</keyword>
<evidence type="ECO:0000313" key="3">
    <source>
        <dbReference type="Proteomes" id="UP000664534"/>
    </source>
</evidence>
<dbReference type="EMBL" id="CAJPDT010000042">
    <property type="protein sequence ID" value="CAF9926256.1"/>
    <property type="molecule type" value="Genomic_DNA"/>
</dbReference>